<name>A0AA40A2B4_9PEZI</name>
<evidence type="ECO:0000313" key="2">
    <source>
        <dbReference type="Proteomes" id="UP001172102"/>
    </source>
</evidence>
<organism evidence="1 2">
    <name type="scientific">Lasiosphaeris hirsuta</name>
    <dbReference type="NCBI Taxonomy" id="260670"/>
    <lineage>
        <taxon>Eukaryota</taxon>
        <taxon>Fungi</taxon>
        <taxon>Dikarya</taxon>
        <taxon>Ascomycota</taxon>
        <taxon>Pezizomycotina</taxon>
        <taxon>Sordariomycetes</taxon>
        <taxon>Sordariomycetidae</taxon>
        <taxon>Sordariales</taxon>
        <taxon>Lasiosphaeriaceae</taxon>
        <taxon>Lasiosphaeris</taxon>
    </lineage>
</organism>
<dbReference type="EMBL" id="JAUKUA010000006">
    <property type="protein sequence ID" value="KAK0707769.1"/>
    <property type="molecule type" value="Genomic_DNA"/>
</dbReference>
<keyword evidence="2" id="KW-1185">Reference proteome</keyword>
<sequence>RQWEWPSLQASELEKAIMTSNPKKAPGPDRLSFGILQRAYAAVPMLFYRVYNALFSTGAHPEAWKECIGIVLPKMGKPDYTVGKAYRIIALLNCLSKVLEKIFATRLSATTCTLGT</sequence>
<comment type="caution">
    <text evidence="1">The sequence shown here is derived from an EMBL/GenBank/DDBJ whole genome shotgun (WGS) entry which is preliminary data.</text>
</comment>
<evidence type="ECO:0008006" key="3">
    <source>
        <dbReference type="Google" id="ProtNLM"/>
    </source>
</evidence>
<accession>A0AA40A2B4</accession>
<proteinExistence type="predicted"/>
<dbReference type="Proteomes" id="UP001172102">
    <property type="component" value="Unassembled WGS sequence"/>
</dbReference>
<gene>
    <name evidence="1" type="ORF">B0H67DRAFT_496889</name>
</gene>
<dbReference type="PANTHER" id="PTHR33481">
    <property type="entry name" value="REVERSE TRANSCRIPTASE"/>
    <property type="match status" value="1"/>
</dbReference>
<reference evidence="1" key="1">
    <citation type="submission" date="2023-06" db="EMBL/GenBank/DDBJ databases">
        <title>Genome-scale phylogeny and comparative genomics of the fungal order Sordariales.</title>
        <authorList>
            <consortium name="Lawrence Berkeley National Laboratory"/>
            <person name="Hensen N."/>
            <person name="Bonometti L."/>
            <person name="Westerberg I."/>
            <person name="Brannstrom I.O."/>
            <person name="Guillou S."/>
            <person name="Cros-Aarteil S."/>
            <person name="Calhoun S."/>
            <person name="Haridas S."/>
            <person name="Kuo A."/>
            <person name="Mondo S."/>
            <person name="Pangilinan J."/>
            <person name="Riley R."/>
            <person name="Labutti K."/>
            <person name="Andreopoulos B."/>
            <person name="Lipzen A."/>
            <person name="Chen C."/>
            <person name="Yanf M."/>
            <person name="Daum C."/>
            <person name="Ng V."/>
            <person name="Clum A."/>
            <person name="Steindorff A."/>
            <person name="Ohm R."/>
            <person name="Martin F."/>
            <person name="Silar P."/>
            <person name="Natvig D."/>
            <person name="Lalanne C."/>
            <person name="Gautier V."/>
            <person name="Ament-Velasquez S.L."/>
            <person name="Kruys A."/>
            <person name="Hutchinson M.I."/>
            <person name="Powell A.J."/>
            <person name="Barry K."/>
            <person name="Miller A.N."/>
            <person name="Grigoriev I.V."/>
            <person name="Debuchy R."/>
            <person name="Gladieux P."/>
            <person name="Thoren M.H."/>
            <person name="Johannesson H."/>
        </authorList>
    </citation>
    <scope>NUCLEOTIDE SEQUENCE</scope>
    <source>
        <strain evidence="1">SMH4607-1</strain>
    </source>
</reference>
<evidence type="ECO:0000313" key="1">
    <source>
        <dbReference type="EMBL" id="KAK0707769.1"/>
    </source>
</evidence>
<dbReference type="AlphaFoldDB" id="A0AA40A2B4"/>
<dbReference type="PANTHER" id="PTHR33481:SF1">
    <property type="entry name" value="ENDONUCLEASE_EXONUCLEASE_PHOSPHATASE DOMAIN-CONTAINING PROTEIN-RELATED"/>
    <property type="match status" value="1"/>
</dbReference>
<protein>
    <recommendedName>
        <fullName evidence="3">Reverse transcriptase</fullName>
    </recommendedName>
</protein>
<feature type="non-terminal residue" evidence="1">
    <location>
        <position position="1"/>
    </location>
</feature>